<reference evidence="8" key="2">
    <citation type="submission" date="2015-08" db="UniProtKB">
        <authorList>
            <consortium name="WormBaseParasite"/>
        </authorList>
    </citation>
    <scope>IDENTIFICATION</scope>
</reference>
<evidence type="ECO:0000256" key="4">
    <source>
        <dbReference type="ARBA" id="ARBA00023136"/>
    </source>
</evidence>
<feature type="transmembrane region" description="Helical" evidence="5">
    <location>
        <begin position="31"/>
        <end position="52"/>
    </location>
</feature>
<comment type="subcellular location">
    <subcellularLocation>
        <location evidence="1">Membrane</location>
    </subcellularLocation>
</comment>
<evidence type="ECO:0000313" key="7">
    <source>
        <dbReference type="Proteomes" id="UP000035680"/>
    </source>
</evidence>
<dbReference type="GO" id="GO:0020037">
    <property type="term" value="F:heme binding"/>
    <property type="evidence" value="ECO:0007669"/>
    <property type="project" value="InterPro"/>
</dbReference>
<keyword evidence="2 5" id="KW-0812">Transmembrane</keyword>
<protein>
    <submittedName>
        <fullName evidence="8">G_PROTEIN_RECEP_F1_2 domain-containing protein</fullName>
    </submittedName>
</protein>
<proteinExistence type="predicted"/>
<feature type="transmembrane region" description="Helical" evidence="5">
    <location>
        <begin position="290"/>
        <end position="309"/>
    </location>
</feature>
<keyword evidence="7" id="KW-1185">Reference proteome</keyword>
<evidence type="ECO:0000256" key="2">
    <source>
        <dbReference type="ARBA" id="ARBA00022692"/>
    </source>
</evidence>
<dbReference type="Gene3D" id="1.10.490.10">
    <property type="entry name" value="Globins"/>
    <property type="match status" value="1"/>
</dbReference>
<evidence type="ECO:0000313" key="8">
    <source>
        <dbReference type="WBParaSite" id="SVE_0731600.1"/>
    </source>
</evidence>
<evidence type="ECO:0000256" key="1">
    <source>
        <dbReference type="ARBA" id="ARBA00004370"/>
    </source>
</evidence>
<dbReference type="InterPro" id="IPR017452">
    <property type="entry name" value="GPCR_Rhodpsn_7TM"/>
</dbReference>
<dbReference type="CDD" id="cd14978">
    <property type="entry name" value="7tmA_FMRFamide_R-like"/>
    <property type="match status" value="1"/>
</dbReference>
<keyword evidence="4 5" id="KW-0472">Membrane</keyword>
<sequence length="601" mass="69372">MNSEIAERPDLIHCREISPFPPSYVTFSKIIAGYLTIATIMLGTIGNVYSIKNIRLSNFDKTRGIGLAISIISLAFWDTILLWGIFFYYAINAVLSPGIVEPSTVDIVKHTHFIAQFSNTASIWFVVSITVQRYIASRDPFTNRRTNRLGNQSHRFYASKDSRKFSNNYSSFETVRKLFKVPVIISVMAFIVNVPTMFELETYDCWHASKHILQKTIKATKLRSSVYYSLYYRLIFRLIFGTFGPSVFIFCLTALTIKSLKGSNRTRRQLFEMTESMIDQFNSKETMQTVISLVLIIKFLFFRSSQFILDIWELVTFLQYNGQPTFSILFNYCKDISNFLVAINSATNCIIFMKASYWIEGKLAKRVSIRRKNKPCIFQSLQLQNKAYILKNTWNAIQEMNNMNFGYISLKAMIQADHSLIGKLTKLNDYEEKIEVNEFTPLQSVLITIPSSGVGYRSSLHNFSGKRQRHTSSDENNFIGYEYEVKNAISMEEITKSSIYQNVAISISDMLETVLNMLVERKNENEIKMYIRRVGFIHYIRGITFSNTAWKAFKESTLKLVNLCAFSSESERHQTVDAWVTFICLIIVEMKMGQWESGINV</sequence>
<dbReference type="Proteomes" id="UP000035680">
    <property type="component" value="Unassembled WGS sequence"/>
</dbReference>
<evidence type="ECO:0000259" key="6">
    <source>
        <dbReference type="PROSITE" id="PS50262"/>
    </source>
</evidence>
<name>A0A0K0FEN1_STRVS</name>
<dbReference type="GO" id="GO:0016020">
    <property type="term" value="C:membrane"/>
    <property type="evidence" value="ECO:0007669"/>
    <property type="project" value="UniProtKB-SubCell"/>
</dbReference>
<keyword evidence="3 5" id="KW-1133">Transmembrane helix</keyword>
<dbReference type="GO" id="GO:0019825">
    <property type="term" value="F:oxygen binding"/>
    <property type="evidence" value="ECO:0007669"/>
    <property type="project" value="InterPro"/>
</dbReference>
<dbReference type="InterPro" id="IPR052954">
    <property type="entry name" value="GPCR-Ligand_Int"/>
</dbReference>
<feature type="transmembrane region" description="Helical" evidence="5">
    <location>
        <begin position="111"/>
        <end position="135"/>
    </location>
</feature>
<dbReference type="AlphaFoldDB" id="A0A0K0FEN1"/>
<dbReference type="PANTHER" id="PTHR46641">
    <property type="entry name" value="FMRFAMIDE RECEPTOR-RELATED"/>
    <property type="match status" value="1"/>
</dbReference>
<accession>A0A0K0FEN1</accession>
<dbReference type="PROSITE" id="PS50262">
    <property type="entry name" value="G_PROTEIN_RECEP_F1_2"/>
    <property type="match status" value="1"/>
</dbReference>
<dbReference type="Gene3D" id="1.20.1070.10">
    <property type="entry name" value="Rhodopsin 7-helix transmembrane proteins"/>
    <property type="match status" value="1"/>
</dbReference>
<dbReference type="WBParaSite" id="SVE_0731600.1">
    <property type="protein sequence ID" value="SVE_0731600.1"/>
    <property type="gene ID" value="SVE_0731600"/>
</dbReference>
<evidence type="ECO:0000256" key="3">
    <source>
        <dbReference type="ARBA" id="ARBA00022989"/>
    </source>
</evidence>
<dbReference type="SUPFAM" id="SSF81321">
    <property type="entry name" value="Family A G protein-coupled receptor-like"/>
    <property type="match status" value="1"/>
</dbReference>
<feature type="domain" description="G-protein coupled receptors family 1 profile" evidence="6">
    <location>
        <begin position="46"/>
        <end position="352"/>
    </location>
</feature>
<dbReference type="STRING" id="75913.A0A0K0FEN1"/>
<organism evidence="7 8">
    <name type="scientific">Strongyloides venezuelensis</name>
    <name type="common">Threadworm</name>
    <dbReference type="NCBI Taxonomy" id="75913"/>
    <lineage>
        <taxon>Eukaryota</taxon>
        <taxon>Metazoa</taxon>
        <taxon>Ecdysozoa</taxon>
        <taxon>Nematoda</taxon>
        <taxon>Chromadorea</taxon>
        <taxon>Rhabditida</taxon>
        <taxon>Tylenchina</taxon>
        <taxon>Panagrolaimomorpha</taxon>
        <taxon>Strongyloidoidea</taxon>
        <taxon>Strongyloididae</taxon>
        <taxon>Strongyloides</taxon>
    </lineage>
</organism>
<feature type="transmembrane region" description="Helical" evidence="5">
    <location>
        <begin position="64"/>
        <end position="91"/>
    </location>
</feature>
<feature type="transmembrane region" description="Helical" evidence="5">
    <location>
        <begin position="234"/>
        <end position="257"/>
    </location>
</feature>
<evidence type="ECO:0000256" key="5">
    <source>
        <dbReference type="SAM" id="Phobius"/>
    </source>
</evidence>
<dbReference type="InterPro" id="IPR012292">
    <property type="entry name" value="Globin/Proto"/>
</dbReference>
<reference evidence="7" key="1">
    <citation type="submission" date="2014-07" db="EMBL/GenBank/DDBJ databases">
        <authorList>
            <person name="Martin A.A"/>
            <person name="De Silva N."/>
        </authorList>
    </citation>
    <scope>NUCLEOTIDE SEQUENCE</scope>
</reference>
<feature type="transmembrane region" description="Helical" evidence="5">
    <location>
        <begin position="178"/>
        <end position="198"/>
    </location>
</feature>
<dbReference type="PANTHER" id="PTHR46641:SF13">
    <property type="entry name" value="G_PROTEIN_RECEP_F1_2 DOMAIN-CONTAINING PROTEIN"/>
    <property type="match status" value="1"/>
</dbReference>